<evidence type="ECO:0000256" key="2">
    <source>
        <dbReference type="ARBA" id="ARBA00022692"/>
    </source>
</evidence>
<dbReference type="EMBL" id="JBEHHI010000002">
    <property type="protein sequence ID" value="MEX5728923.1"/>
    <property type="molecule type" value="Genomic_DNA"/>
</dbReference>
<dbReference type="PIRSF" id="PIRSF033913">
    <property type="entry name" value="S-S_format_DsbB"/>
    <property type="match status" value="1"/>
</dbReference>
<dbReference type="RefSeq" id="WP_125403233.1">
    <property type="nucleotide sequence ID" value="NZ_JBEHHI010000002.1"/>
</dbReference>
<protein>
    <submittedName>
        <fullName evidence="6">Disulfide bond formation protein DsbB</fullName>
    </submittedName>
</protein>
<dbReference type="Pfam" id="PF02600">
    <property type="entry name" value="DsbB"/>
    <property type="match status" value="1"/>
</dbReference>
<feature type="transmembrane region" description="Helical" evidence="5">
    <location>
        <begin position="133"/>
        <end position="152"/>
    </location>
</feature>
<name>A0ABV3XX93_9RHOB</name>
<organism evidence="6 7">
    <name type="scientific">Rhodovulum iodosum</name>
    <dbReference type="NCBI Taxonomy" id="68291"/>
    <lineage>
        <taxon>Bacteria</taxon>
        <taxon>Pseudomonadati</taxon>
        <taxon>Pseudomonadota</taxon>
        <taxon>Alphaproteobacteria</taxon>
        <taxon>Rhodobacterales</taxon>
        <taxon>Paracoccaceae</taxon>
        <taxon>Rhodovulum</taxon>
    </lineage>
</organism>
<keyword evidence="3 5" id="KW-1133">Transmembrane helix</keyword>
<reference evidence="6 7" key="1">
    <citation type="submission" date="2024-06" db="EMBL/GenBank/DDBJ databases">
        <title>Genome of Rhodovulum iodosum, a marine photoferrotroph.</title>
        <authorList>
            <person name="Bianchini G."/>
            <person name="Nikeleit V."/>
            <person name="Kappler A."/>
            <person name="Bryce C."/>
            <person name="Sanchez-Baracaldo P."/>
        </authorList>
    </citation>
    <scope>NUCLEOTIDE SEQUENCE [LARGE SCALE GENOMIC DNA]</scope>
    <source>
        <strain evidence="6 7">UT/N1</strain>
    </source>
</reference>
<dbReference type="SUPFAM" id="SSF158442">
    <property type="entry name" value="DsbB-like"/>
    <property type="match status" value="1"/>
</dbReference>
<sequence length="161" mass="16547">MTRNRLILIAAAGSVAVLLGAFVFQYVFGYAPCALCLWQRWPHALAPLIAVLAFLLGGRLMPMAGAGTMTVSTGLGVYHTGVERAWWPGPASCTSSGGGLGGLSGDELLNLDAASAVVLCDEVAWSLFGLSMASYNALGSAVLAALWVLAAVKSRQGFSAA</sequence>
<evidence type="ECO:0000256" key="3">
    <source>
        <dbReference type="ARBA" id="ARBA00022989"/>
    </source>
</evidence>
<keyword evidence="2 5" id="KW-0812">Transmembrane</keyword>
<feature type="transmembrane region" description="Helical" evidence="5">
    <location>
        <begin position="6"/>
        <end position="29"/>
    </location>
</feature>
<comment type="subcellular location">
    <subcellularLocation>
        <location evidence="1">Membrane</location>
        <topology evidence="1">Multi-pass membrane protein</topology>
    </subcellularLocation>
</comment>
<evidence type="ECO:0000256" key="4">
    <source>
        <dbReference type="ARBA" id="ARBA00023136"/>
    </source>
</evidence>
<dbReference type="InterPro" id="IPR003752">
    <property type="entry name" value="DiS_bond_form_DsbB/BdbC"/>
</dbReference>
<dbReference type="InterPro" id="IPR023380">
    <property type="entry name" value="DsbB-like_sf"/>
</dbReference>
<evidence type="ECO:0000313" key="6">
    <source>
        <dbReference type="EMBL" id="MEX5728923.1"/>
    </source>
</evidence>
<feature type="transmembrane region" description="Helical" evidence="5">
    <location>
        <begin position="41"/>
        <end position="61"/>
    </location>
</feature>
<evidence type="ECO:0000256" key="5">
    <source>
        <dbReference type="SAM" id="Phobius"/>
    </source>
</evidence>
<proteinExistence type="predicted"/>
<keyword evidence="7" id="KW-1185">Reference proteome</keyword>
<dbReference type="InterPro" id="IPR024199">
    <property type="entry name" value="Uncharacterised_DsbB"/>
</dbReference>
<evidence type="ECO:0000256" key="1">
    <source>
        <dbReference type="ARBA" id="ARBA00004141"/>
    </source>
</evidence>
<keyword evidence="4 5" id="KW-0472">Membrane</keyword>
<gene>
    <name evidence="6" type="ORF">Ga0609869_002276</name>
</gene>
<dbReference type="Proteomes" id="UP001560019">
    <property type="component" value="Unassembled WGS sequence"/>
</dbReference>
<comment type="caution">
    <text evidence="6">The sequence shown here is derived from an EMBL/GenBank/DDBJ whole genome shotgun (WGS) entry which is preliminary data.</text>
</comment>
<dbReference type="Gene3D" id="1.20.1550.10">
    <property type="entry name" value="DsbB-like"/>
    <property type="match status" value="1"/>
</dbReference>
<evidence type="ECO:0000313" key="7">
    <source>
        <dbReference type="Proteomes" id="UP001560019"/>
    </source>
</evidence>
<accession>A0ABV3XX93</accession>